<dbReference type="RefSeq" id="WP_091287626.1">
    <property type="nucleotide sequence ID" value="NZ_FNON01000001.1"/>
</dbReference>
<gene>
    <name evidence="2" type="ORF">SAMN05421504_1011358</name>
</gene>
<proteinExistence type="predicted"/>
<name>A0A1H2VXH3_9PSEU</name>
<dbReference type="AlphaFoldDB" id="A0A1H2VXH3"/>
<keyword evidence="3" id="KW-1185">Reference proteome</keyword>
<sequence length="263" mass="28778">MSAADRGTAVVDAVTAGLPALSLAEVVATSALMSRTDRKYLLRPSEFLALAEALRPELSCLEIAGGRSFRYSSTYFDTPGLAVFRAHRQDRRRRFKIRTRTYADSADTFCELKLNGRRDETIKVRRPHPTAAAHTLTASTLEFLDEQLMAAYGTRAPRPLTASLVTTYRRATLVTADRLTRITCDTALTWSSGRHDVPAARDLVLLEVKSAAGRGPATEALSRLRLHELSVSKYCAGLVALGLAQGGNRWLPALRRLAVHSIG</sequence>
<dbReference type="Proteomes" id="UP000199515">
    <property type="component" value="Unassembled WGS sequence"/>
</dbReference>
<organism evidence="2 3">
    <name type="scientific">Amycolatopsis xylanica</name>
    <dbReference type="NCBI Taxonomy" id="589385"/>
    <lineage>
        <taxon>Bacteria</taxon>
        <taxon>Bacillati</taxon>
        <taxon>Actinomycetota</taxon>
        <taxon>Actinomycetes</taxon>
        <taxon>Pseudonocardiales</taxon>
        <taxon>Pseudonocardiaceae</taxon>
        <taxon>Amycolatopsis</taxon>
    </lineage>
</organism>
<protein>
    <submittedName>
        <fullName evidence="2">VTC domain-containing protein</fullName>
    </submittedName>
</protein>
<dbReference type="InterPro" id="IPR042267">
    <property type="entry name" value="VTC_sf"/>
</dbReference>
<dbReference type="EMBL" id="FNON01000001">
    <property type="protein sequence ID" value="SDW73045.1"/>
    <property type="molecule type" value="Genomic_DNA"/>
</dbReference>
<evidence type="ECO:0000259" key="1">
    <source>
        <dbReference type="Pfam" id="PF09359"/>
    </source>
</evidence>
<evidence type="ECO:0000313" key="2">
    <source>
        <dbReference type="EMBL" id="SDW73045.1"/>
    </source>
</evidence>
<dbReference type="STRING" id="589385.SAMN05421504_1011358"/>
<dbReference type="GO" id="GO:0006799">
    <property type="term" value="P:polyphosphate biosynthetic process"/>
    <property type="evidence" value="ECO:0007669"/>
    <property type="project" value="UniProtKB-ARBA"/>
</dbReference>
<dbReference type="InterPro" id="IPR018966">
    <property type="entry name" value="VTC_domain"/>
</dbReference>
<feature type="domain" description="VTC" evidence="1">
    <location>
        <begin position="35"/>
        <end position="239"/>
    </location>
</feature>
<dbReference type="CDD" id="cd07750">
    <property type="entry name" value="PolyPPase_VTC_like"/>
    <property type="match status" value="1"/>
</dbReference>
<evidence type="ECO:0000313" key="3">
    <source>
        <dbReference type="Proteomes" id="UP000199515"/>
    </source>
</evidence>
<dbReference type="OrthoDB" id="148766at2"/>
<reference evidence="2 3" key="1">
    <citation type="submission" date="2016-10" db="EMBL/GenBank/DDBJ databases">
        <authorList>
            <person name="de Groot N.N."/>
        </authorList>
    </citation>
    <scope>NUCLEOTIDE SEQUENCE [LARGE SCALE GENOMIC DNA]</scope>
    <source>
        <strain evidence="2 3">CPCC 202699</strain>
    </source>
</reference>
<dbReference type="Gene3D" id="3.20.100.30">
    <property type="entry name" value="VTC, catalytic tunnel domain"/>
    <property type="match status" value="1"/>
</dbReference>
<accession>A0A1H2VXH3</accession>
<dbReference type="Pfam" id="PF09359">
    <property type="entry name" value="VTC"/>
    <property type="match status" value="1"/>
</dbReference>